<keyword evidence="2" id="KW-1185">Reference proteome</keyword>
<organism evidence="1 2">
    <name type="scientific">Pluteus cervinus</name>
    <dbReference type="NCBI Taxonomy" id="181527"/>
    <lineage>
        <taxon>Eukaryota</taxon>
        <taxon>Fungi</taxon>
        <taxon>Dikarya</taxon>
        <taxon>Basidiomycota</taxon>
        <taxon>Agaricomycotina</taxon>
        <taxon>Agaricomycetes</taxon>
        <taxon>Agaricomycetidae</taxon>
        <taxon>Agaricales</taxon>
        <taxon>Pluteineae</taxon>
        <taxon>Pluteaceae</taxon>
        <taxon>Pluteus</taxon>
    </lineage>
</organism>
<dbReference type="EMBL" id="ML208291">
    <property type="protein sequence ID" value="TFK71975.1"/>
    <property type="molecule type" value="Genomic_DNA"/>
</dbReference>
<gene>
    <name evidence="1" type="ORF">BDN72DRAFT_836901</name>
</gene>
<dbReference type="Proteomes" id="UP000308600">
    <property type="component" value="Unassembled WGS sequence"/>
</dbReference>
<proteinExistence type="predicted"/>
<evidence type="ECO:0000313" key="2">
    <source>
        <dbReference type="Proteomes" id="UP000308600"/>
    </source>
</evidence>
<name>A0ACD3B2F6_9AGAR</name>
<protein>
    <submittedName>
        <fullName evidence="1">Uncharacterized protein</fullName>
    </submittedName>
</protein>
<accession>A0ACD3B2F6</accession>
<sequence length="343" mass="37707">MDQTFNAEAITTLGSPIRWFTAPTLVGALLNWFLFGALTVQVYDYSLRFHARDRLGLKCVVYGVYFAEMVGTALVTITSYDIILGSWGDVLQLVVCPKTAPSNVVVNNIIAFVVQIFFAWRILSLSQTLSAKIGAGLTVATAIFSMITSIMFVNQYVRISEASIRALTATMGLWVFSAVLCDTTITVTMVSLLWRARRSTNYQQTKTVINHLIVHTIETGGITAIVAAIELGLFLYSPHSYLHLSMFYILGRVYSNALVASVNGRHRMRSLLDATVDHPCVASLCLPPTMLGDSSERYDDLPPEASSQPGFMVLMKTTVYTHDDDTPSTSPSKVPSSADLHQK</sequence>
<reference evidence="1 2" key="1">
    <citation type="journal article" date="2019" name="Nat. Ecol. Evol.">
        <title>Megaphylogeny resolves global patterns of mushroom evolution.</title>
        <authorList>
            <person name="Varga T."/>
            <person name="Krizsan K."/>
            <person name="Foldi C."/>
            <person name="Dima B."/>
            <person name="Sanchez-Garcia M."/>
            <person name="Sanchez-Ramirez S."/>
            <person name="Szollosi G.J."/>
            <person name="Szarkandi J.G."/>
            <person name="Papp V."/>
            <person name="Albert L."/>
            <person name="Andreopoulos W."/>
            <person name="Angelini C."/>
            <person name="Antonin V."/>
            <person name="Barry K.W."/>
            <person name="Bougher N.L."/>
            <person name="Buchanan P."/>
            <person name="Buyck B."/>
            <person name="Bense V."/>
            <person name="Catcheside P."/>
            <person name="Chovatia M."/>
            <person name="Cooper J."/>
            <person name="Damon W."/>
            <person name="Desjardin D."/>
            <person name="Finy P."/>
            <person name="Geml J."/>
            <person name="Haridas S."/>
            <person name="Hughes K."/>
            <person name="Justo A."/>
            <person name="Karasinski D."/>
            <person name="Kautmanova I."/>
            <person name="Kiss B."/>
            <person name="Kocsube S."/>
            <person name="Kotiranta H."/>
            <person name="LaButti K.M."/>
            <person name="Lechner B.E."/>
            <person name="Liimatainen K."/>
            <person name="Lipzen A."/>
            <person name="Lukacs Z."/>
            <person name="Mihaltcheva S."/>
            <person name="Morgado L.N."/>
            <person name="Niskanen T."/>
            <person name="Noordeloos M.E."/>
            <person name="Ohm R.A."/>
            <person name="Ortiz-Santana B."/>
            <person name="Ovrebo C."/>
            <person name="Racz N."/>
            <person name="Riley R."/>
            <person name="Savchenko A."/>
            <person name="Shiryaev A."/>
            <person name="Soop K."/>
            <person name="Spirin V."/>
            <person name="Szebenyi C."/>
            <person name="Tomsovsky M."/>
            <person name="Tulloss R.E."/>
            <person name="Uehling J."/>
            <person name="Grigoriev I.V."/>
            <person name="Vagvolgyi C."/>
            <person name="Papp T."/>
            <person name="Martin F.M."/>
            <person name="Miettinen O."/>
            <person name="Hibbett D.S."/>
            <person name="Nagy L.G."/>
        </authorList>
    </citation>
    <scope>NUCLEOTIDE SEQUENCE [LARGE SCALE GENOMIC DNA]</scope>
    <source>
        <strain evidence="1 2">NL-1719</strain>
    </source>
</reference>
<evidence type="ECO:0000313" key="1">
    <source>
        <dbReference type="EMBL" id="TFK71975.1"/>
    </source>
</evidence>